<evidence type="ECO:0000256" key="5">
    <source>
        <dbReference type="ARBA" id="ARBA00022692"/>
    </source>
</evidence>
<protein>
    <recommendedName>
        <fullName evidence="13">Peptidase M50 domain-containing protein</fullName>
    </recommendedName>
</protein>
<sequence length="362" mass="40301">MNRSAAGSWSFSLGRWRGVEVRLHVHFPILVLLTLWLASLPTVGRVGDNEVFTIPNASLGLVILLASVLLHEGMRALAARRVGGRTNLIVIGPTGGWSQPHLPSDPPAHLVTAMAGPLTYLVIIISAACGLAIAGEDNLLHIFSPFAPRFTHQDSLGMMALQITVWVNTWLLLVNLLPVQPFDGAEVLRSILWPLVGRASASASSAHIAYGAALVSAVLAITFQDQQLNEFVPQWLPLALLSVLLLYGGNRAARQRQYDVGLDIDQWESDDEQWLNAEWIDDDRTAVLVEHLQQKQQEVLDRKRREREDREDARVDDILARMHEVGFDQLSEEEQAVLKRASRRYRQRQQRVEDVPGRPGAI</sequence>
<keyword evidence="4" id="KW-0645">Protease</keyword>
<dbReference type="KEGG" id="lpav:PLANPX_1440"/>
<evidence type="ECO:0000256" key="9">
    <source>
        <dbReference type="ARBA" id="ARBA00022989"/>
    </source>
</evidence>
<dbReference type="GO" id="GO:0016020">
    <property type="term" value="C:membrane"/>
    <property type="evidence" value="ECO:0007669"/>
    <property type="project" value="UniProtKB-SubCell"/>
</dbReference>
<evidence type="ECO:0000256" key="8">
    <source>
        <dbReference type="ARBA" id="ARBA00022833"/>
    </source>
</evidence>
<evidence type="ECO:0000256" key="7">
    <source>
        <dbReference type="ARBA" id="ARBA00022801"/>
    </source>
</evidence>
<keyword evidence="6" id="KW-0479">Metal-binding</keyword>
<dbReference type="GO" id="GO:0046872">
    <property type="term" value="F:metal ion binding"/>
    <property type="evidence" value="ECO:0007669"/>
    <property type="project" value="UniProtKB-KW"/>
</dbReference>
<dbReference type="AlphaFoldDB" id="A0A5K7X5Q3"/>
<evidence type="ECO:0000256" key="6">
    <source>
        <dbReference type="ARBA" id="ARBA00022723"/>
    </source>
</evidence>
<evidence type="ECO:0000256" key="2">
    <source>
        <dbReference type="ARBA" id="ARBA00004141"/>
    </source>
</evidence>
<comment type="similarity">
    <text evidence="3">Belongs to the peptidase M50B family.</text>
</comment>
<gene>
    <name evidence="14" type="ORF">PLANPX_1440</name>
</gene>
<evidence type="ECO:0000313" key="15">
    <source>
        <dbReference type="Proteomes" id="UP000326837"/>
    </source>
</evidence>
<proteinExistence type="inferred from homology"/>
<dbReference type="GO" id="GO:0006508">
    <property type="term" value="P:proteolysis"/>
    <property type="evidence" value="ECO:0007669"/>
    <property type="project" value="UniProtKB-KW"/>
</dbReference>
<feature type="transmembrane region" description="Helical" evidence="12">
    <location>
        <begin position="118"/>
        <end position="135"/>
    </location>
</feature>
<evidence type="ECO:0000256" key="3">
    <source>
        <dbReference type="ARBA" id="ARBA00007931"/>
    </source>
</evidence>
<dbReference type="GO" id="GO:0008237">
    <property type="term" value="F:metallopeptidase activity"/>
    <property type="evidence" value="ECO:0007669"/>
    <property type="project" value="UniProtKB-KW"/>
</dbReference>
<feature type="transmembrane region" description="Helical" evidence="12">
    <location>
        <begin position="199"/>
        <end position="223"/>
    </location>
</feature>
<accession>A0A5K7X5Q3</accession>
<keyword evidence="8" id="KW-0862">Zinc</keyword>
<dbReference type="EMBL" id="AP021861">
    <property type="protein sequence ID" value="BBO31828.1"/>
    <property type="molecule type" value="Genomic_DNA"/>
</dbReference>
<keyword evidence="11 12" id="KW-0472">Membrane</keyword>
<feature type="transmembrane region" description="Helical" evidence="12">
    <location>
        <begin position="155"/>
        <end position="178"/>
    </location>
</feature>
<dbReference type="Proteomes" id="UP000326837">
    <property type="component" value="Chromosome"/>
</dbReference>
<dbReference type="RefSeq" id="WP_152097901.1">
    <property type="nucleotide sequence ID" value="NZ_AP021861.1"/>
</dbReference>
<name>A0A5K7X5Q3_9BACT</name>
<dbReference type="InterPro" id="IPR008915">
    <property type="entry name" value="Peptidase_M50"/>
</dbReference>
<evidence type="ECO:0000259" key="13">
    <source>
        <dbReference type="Pfam" id="PF02163"/>
    </source>
</evidence>
<evidence type="ECO:0000313" key="14">
    <source>
        <dbReference type="EMBL" id="BBO31828.1"/>
    </source>
</evidence>
<evidence type="ECO:0000256" key="12">
    <source>
        <dbReference type="SAM" id="Phobius"/>
    </source>
</evidence>
<feature type="domain" description="Peptidase M50" evidence="13">
    <location>
        <begin position="61"/>
        <end position="214"/>
    </location>
</feature>
<keyword evidence="7" id="KW-0378">Hydrolase</keyword>
<keyword evidence="10" id="KW-0482">Metalloprotease</keyword>
<dbReference type="Pfam" id="PF02163">
    <property type="entry name" value="Peptidase_M50"/>
    <property type="match status" value="1"/>
</dbReference>
<evidence type="ECO:0000256" key="10">
    <source>
        <dbReference type="ARBA" id="ARBA00023049"/>
    </source>
</evidence>
<evidence type="ECO:0000256" key="1">
    <source>
        <dbReference type="ARBA" id="ARBA00001947"/>
    </source>
</evidence>
<dbReference type="PANTHER" id="PTHR39188:SF3">
    <property type="entry name" value="STAGE IV SPORULATION PROTEIN FB"/>
    <property type="match status" value="1"/>
</dbReference>
<keyword evidence="15" id="KW-1185">Reference proteome</keyword>
<comment type="subcellular location">
    <subcellularLocation>
        <location evidence="2">Membrane</location>
        <topology evidence="2">Multi-pass membrane protein</topology>
    </subcellularLocation>
</comment>
<keyword evidence="5 12" id="KW-0812">Transmembrane</keyword>
<dbReference type="PANTHER" id="PTHR39188">
    <property type="entry name" value="MEMBRANE-ASSOCIATED ZINC METALLOPROTEASE M50B"/>
    <property type="match status" value="1"/>
</dbReference>
<evidence type="ECO:0000256" key="4">
    <source>
        <dbReference type="ARBA" id="ARBA00022670"/>
    </source>
</evidence>
<feature type="transmembrane region" description="Helical" evidence="12">
    <location>
        <begin position="51"/>
        <end position="71"/>
    </location>
</feature>
<organism evidence="14 15">
    <name type="scientific">Lacipirellula parvula</name>
    <dbReference type="NCBI Taxonomy" id="2650471"/>
    <lineage>
        <taxon>Bacteria</taxon>
        <taxon>Pseudomonadati</taxon>
        <taxon>Planctomycetota</taxon>
        <taxon>Planctomycetia</taxon>
        <taxon>Pirellulales</taxon>
        <taxon>Lacipirellulaceae</taxon>
        <taxon>Lacipirellula</taxon>
    </lineage>
</organism>
<keyword evidence="9 12" id="KW-1133">Transmembrane helix</keyword>
<reference evidence="15" key="1">
    <citation type="submission" date="2019-10" db="EMBL/GenBank/DDBJ databases">
        <title>Lacipirellula parvula gen. nov., sp. nov., representing a lineage of planctomycetes widespread in freshwater anoxic habitats, and description of the family Lacipirellulaceae.</title>
        <authorList>
            <person name="Dedysh S.N."/>
            <person name="Kulichevskaya I.S."/>
            <person name="Beletsky A.V."/>
            <person name="Rakitin A.L."/>
            <person name="Mardanov A.V."/>
            <person name="Ivanova A.A."/>
            <person name="Saltykova V.X."/>
            <person name="Rijpstra W.I.C."/>
            <person name="Sinninghe Damste J.S."/>
            <person name="Ravin N.V."/>
        </authorList>
    </citation>
    <scope>NUCLEOTIDE SEQUENCE [LARGE SCALE GENOMIC DNA]</scope>
    <source>
        <strain evidence="15">PX69</strain>
    </source>
</reference>
<feature type="transmembrane region" description="Helical" evidence="12">
    <location>
        <begin position="235"/>
        <end position="253"/>
    </location>
</feature>
<comment type="cofactor">
    <cofactor evidence="1">
        <name>Zn(2+)</name>
        <dbReference type="ChEBI" id="CHEBI:29105"/>
    </cofactor>
</comment>
<feature type="transmembrane region" description="Helical" evidence="12">
    <location>
        <begin position="21"/>
        <end position="39"/>
    </location>
</feature>
<evidence type="ECO:0000256" key="11">
    <source>
        <dbReference type="ARBA" id="ARBA00023136"/>
    </source>
</evidence>